<dbReference type="KEGG" id="tdu:QJT80_06085"/>
<reference evidence="6" key="1">
    <citation type="journal article" date="2023" name="Int. J. Mol. Sci.">
        <title>Metagenomics Revealed a New Genus 'Candidatus Thiocaldithrix dubininis' gen. nov., sp. nov. and a New Species 'Candidatus Thiothrix putei' sp. nov. in the Family Thiotrichaceae, Some Members of Which Have Traits of Both Na+- and H+-Motive Energetics.</title>
        <authorList>
            <person name="Ravin N.V."/>
            <person name="Muntyan M.S."/>
            <person name="Smolyakov D.D."/>
            <person name="Rudenko T.S."/>
            <person name="Beletsky A.V."/>
            <person name="Mardanov A.V."/>
            <person name="Grabovich M.Y."/>
        </authorList>
    </citation>
    <scope>NUCLEOTIDE SEQUENCE</scope>
    <source>
        <strain evidence="6">GKL-01</strain>
    </source>
</reference>
<evidence type="ECO:0000259" key="5">
    <source>
        <dbReference type="Pfam" id="PF00149"/>
    </source>
</evidence>
<reference evidence="6" key="2">
    <citation type="submission" date="2023-04" db="EMBL/GenBank/DDBJ databases">
        <authorList>
            <person name="Beletskiy A.V."/>
            <person name="Mardanov A.V."/>
            <person name="Ravin N.V."/>
        </authorList>
    </citation>
    <scope>NUCLEOTIDE SEQUENCE</scope>
    <source>
        <strain evidence="6">GKL-01</strain>
    </source>
</reference>
<dbReference type="EMBL" id="CP124755">
    <property type="protein sequence ID" value="WGZ92047.1"/>
    <property type="molecule type" value="Genomic_DNA"/>
</dbReference>
<dbReference type="PANTHER" id="PTHR42988">
    <property type="entry name" value="PHOSPHOHYDROLASE"/>
    <property type="match status" value="1"/>
</dbReference>
<dbReference type="InterPro" id="IPR050884">
    <property type="entry name" value="CNP_phosphodiesterase-III"/>
</dbReference>
<protein>
    <submittedName>
        <fullName evidence="6">Metallophosphoesterase</fullName>
    </submittedName>
</protein>
<dbReference type="PANTHER" id="PTHR42988:SF2">
    <property type="entry name" value="CYCLIC NUCLEOTIDE PHOSPHODIESTERASE CBUA0032-RELATED"/>
    <property type="match status" value="1"/>
</dbReference>
<keyword evidence="3" id="KW-0408">Iron</keyword>
<gene>
    <name evidence="6" type="ORF">QJT80_06085</name>
</gene>
<evidence type="ECO:0000313" key="6">
    <source>
        <dbReference type="EMBL" id="WGZ92047.1"/>
    </source>
</evidence>
<evidence type="ECO:0000256" key="3">
    <source>
        <dbReference type="ARBA" id="ARBA00023004"/>
    </source>
</evidence>
<keyword evidence="1" id="KW-0479">Metal-binding</keyword>
<feature type="domain" description="Calcineurin-like phosphoesterase" evidence="5">
    <location>
        <begin position="15"/>
        <end position="205"/>
    </location>
</feature>
<evidence type="ECO:0000256" key="1">
    <source>
        <dbReference type="ARBA" id="ARBA00022723"/>
    </source>
</evidence>
<dbReference type="InterPro" id="IPR029052">
    <property type="entry name" value="Metallo-depent_PP-like"/>
</dbReference>
<dbReference type="GO" id="GO:0016787">
    <property type="term" value="F:hydrolase activity"/>
    <property type="evidence" value="ECO:0007669"/>
    <property type="project" value="UniProtKB-KW"/>
</dbReference>
<dbReference type="InterPro" id="IPR004843">
    <property type="entry name" value="Calcineurin-like_PHP"/>
</dbReference>
<evidence type="ECO:0000256" key="4">
    <source>
        <dbReference type="ARBA" id="ARBA00025742"/>
    </source>
</evidence>
<dbReference type="AlphaFoldDB" id="A0AA95H723"/>
<proteinExistence type="inferred from homology"/>
<dbReference type="GO" id="GO:0046872">
    <property type="term" value="F:metal ion binding"/>
    <property type="evidence" value="ECO:0007669"/>
    <property type="project" value="UniProtKB-KW"/>
</dbReference>
<sequence>MSTESTLISNPSPVIAHISDIHFGREEPAVIEGLLTSLQRLNPDLVVISGDLTQRATDEEYRKGADFLQRLAWPHIIIPGNHDLSATHLIERFTSPWDKWQQYIQPETEPVLHAKGYSLIGVNTARAAGWYFDWSRGQINQTQVKRVQDTLQVVPAQNLRIVIAHHPFWLPEQAEYRDVVSGRDKAIAGFKQANVDMILSGHIHMAYTHILQGIIVSHAGTTFSNRLLEGHPNSFNVIRGNRKQLTIEFMEWNGQQFQLVEQQTFTKTGVGWQSSP</sequence>
<dbReference type="Proteomes" id="UP001300672">
    <property type="component" value="Chromosome"/>
</dbReference>
<accession>A0AA95H723</accession>
<name>A0AA95H723_9GAMM</name>
<dbReference type="Pfam" id="PF00149">
    <property type="entry name" value="Metallophos"/>
    <property type="match status" value="1"/>
</dbReference>
<dbReference type="SUPFAM" id="SSF56300">
    <property type="entry name" value="Metallo-dependent phosphatases"/>
    <property type="match status" value="1"/>
</dbReference>
<organism evidence="6">
    <name type="scientific">Candidatus Thiocaldithrix dubininis</name>
    <dbReference type="NCBI Taxonomy" id="3080823"/>
    <lineage>
        <taxon>Bacteria</taxon>
        <taxon>Pseudomonadati</taxon>
        <taxon>Pseudomonadota</taxon>
        <taxon>Gammaproteobacteria</taxon>
        <taxon>Thiotrichales</taxon>
        <taxon>Thiotrichaceae</taxon>
        <taxon>Candidatus Thiocaldithrix</taxon>
    </lineage>
</organism>
<comment type="similarity">
    <text evidence="4">Belongs to the cyclic nucleotide phosphodiesterase class-III family.</text>
</comment>
<keyword evidence="2" id="KW-0378">Hydrolase</keyword>
<evidence type="ECO:0000256" key="2">
    <source>
        <dbReference type="ARBA" id="ARBA00022801"/>
    </source>
</evidence>
<dbReference type="Gene3D" id="3.60.21.10">
    <property type="match status" value="1"/>
</dbReference>